<organism evidence="1 2">
    <name type="scientific">Rhizobium vallis</name>
    <dbReference type="NCBI Taxonomy" id="634290"/>
    <lineage>
        <taxon>Bacteria</taxon>
        <taxon>Pseudomonadati</taxon>
        <taxon>Pseudomonadota</taxon>
        <taxon>Alphaproteobacteria</taxon>
        <taxon>Hyphomicrobiales</taxon>
        <taxon>Rhizobiaceae</taxon>
        <taxon>Rhizobium/Agrobacterium group</taxon>
        <taxon>Rhizobium</taxon>
    </lineage>
</organism>
<dbReference type="AlphaFoldDB" id="A0A432PQ81"/>
<dbReference type="RefSeq" id="WP_126918636.1">
    <property type="nucleotide sequence ID" value="NZ_ML133686.1"/>
</dbReference>
<comment type="caution">
    <text evidence="1">The sequence shown here is derived from an EMBL/GenBank/DDBJ whole genome shotgun (WGS) entry which is preliminary data.</text>
</comment>
<name>A0A432PQ81_9HYPH</name>
<dbReference type="EMBL" id="RJTH01000001">
    <property type="protein sequence ID" value="RUM26642.1"/>
    <property type="molecule type" value="Genomic_DNA"/>
</dbReference>
<keyword evidence="2" id="KW-1185">Reference proteome</keyword>
<dbReference type="Proteomes" id="UP000278823">
    <property type="component" value="Unassembled WGS sequence"/>
</dbReference>
<accession>A0A432PQ81</accession>
<proteinExistence type="predicted"/>
<reference evidence="2" key="1">
    <citation type="submission" date="2018-11" db="EMBL/GenBank/DDBJ databases">
        <title>Rhizobium chutanense sp. nov., isolated from root nodules of Phaseolus vulgaris in China.</title>
        <authorList>
            <person name="Huo Y."/>
        </authorList>
    </citation>
    <scope>NUCLEOTIDE SEQUENCE [LARGE SCALE GENOMIC DNA]</scope>
    <source>
        <strain evidence="2">CCBAU 65647</strain>
    </source>
</reference>
<protein>
    <submittedName>
        <fullName evidence="1">Uncharacterized protein</fullName>
    </submittedName>
</protein>
<gene>
    <name evidence="1" type="ORF">EFQ99_00045</name>
</gene>
<evidence type="ECO:0000313" key="1">
    <source>
        <dbReference type="EMBL" id="RUM26642.1"/>
    </source>
</evidence>
<evidence type="ECO:0000313" key="2">
    <source>
        <dbReference type="Proteomes" id="UP000278823"/>
    </source>
</evidence>
<sequence length="101" mass="11315">MEPIKVIRKIAEAIDKSVEETSDVPWKNAVEAGGLISMGDTGTIGIDECFQRSFGPLLLQFQYKWWDTTKTFSPGPDRTRLTLTLLHGSQEISKYSGTYDT</sequence>